<evidence type="ECO:0000313" key="2">
    <source>
        <dbReference type="Proteomes" id="UP000828251"/>
    </source>
</evidence>
<accession>A0A9D3UXL0</accession>
<evidence type="ECO:0000313" key="1">
    <source>
        <dbReference type="EMBL" id="KAH1064153.1"/>
    </source>
</evidence>
<organism evidence="1 2">
    <name type="scientific">Gossypium stocksii</name>
    <dbReference type="NCBI Taxonomy" id="47602"/>
    <lineage>
        <taxon>Eukaryota</taxon>
        <taxon>Viridiplantae</taxon>
        <taxon>Streptophyta</taxon>
        <taxon>Embryophyta</taxon>
        <taxon>Tracheophyta</taxon>
        <taxon>Spermatophyta</taxon>
        <taxon>Magnoliopsida</taxon>
        <taxon>eudicotyledons</taxon>
        <taxon>Gunneridae</taxon>
        <taxon>Pentapetalae</taxon>
        <taxon>rosids</taxon>
        <taxon>malvids</taxon>
        <taxon>Malvales</taxon>
        <taxon>Malvaceae</taxon>
        <taxon>Malvoideae</taxon>
        <taxon>Gossypium</taxon>
    </lineage>
</organism>
<feature type="non-terminal residue" evidence="1">
    <location>
        <position position="55"/>
    </location>
</feature>
<dbReference type="AlphaFoldDB" id="A0A9D3UXL0"/>
<comment type="caution">
    <text evidence="1">The sequence shown here is derived from an EMBL/GenBank/DDBJ whole genome shotgun (WGS) entry which is preliminary data.</text>
</comment>
<dbReference type="OrthoDB" id="10560713at2759"/>
<gene>
    <name evidence="1" type="ORF">J1N35_029140</name>
</gene>
<dbReference type="EMBL" id="JAIQCV010000009">
    <property type="protein sequence ID" value="KAH1064153.1"/>
    <property type="molecule type" value="Genomic_DNA"/>
</dbReference>
<protein>
    <submittedName>
        <fullName evidence="1">Uncharacterized protein</fullName>
    </submittedName>
</protein>
<proteinExistence type="predicted"/>
<reference evidence="1 2" key="1">
    <citation type="journal article" date="2021" name="Plant Biotechnol. J.">
        <title>Multi-omics assisted identification of the key and species-specific regulatory components of drought-tolerant mechanisms in Gossypium stocksii.</title>
        <authorList>
            <person name="Yu D."/>
            <person name="Ke L."/>
            <person name="Zhang D."/>
            <person name="Wu Y."/>
            <person name="Sun Y."/>
            <person name="Mei J."/>
            <person name="Sun J."/>
            <person name="Sun Y."/>
        </authorList>
    </citation>
    <scope>NUCLEOTIDE SEQUENCE [LARGE SCALE GENOMIC DNA]</scope>
    <source>
        <strain evidence="2">cv. E1</strain>
        <tissue evidence="1">Leaf</tissue>
    </source>
</reference>
<keyword evidence="2" id="KW-1185">Reference proteome</keyword>
<sequence>MRTDVKQVQSECTNSTRTLTKLEGQMSQFMSMMGDMKRKICIGIPSNIENNPQIG</sequence>
<name>A0A9D3UXL0_9ROSI</name>
<dbReference type="Proteomes" id="UP000828251">
    <property type="component" value="Unassembled WGS sequence"/>
</dbReference>